<dbReference type="Proteomes" id="UP001139411">
    <property type="component" value="Unassembled WGS sequence"/>
</dbReference>
<proteinExistence type="predicted"/>
<name>A0A9X1QE76_9BACT</name>
<dbReference type="AlphaFoldDB" id="A0A9X1QE76"/>
<organism evidence="1 2">
    <name type="scientific">Dyadobacter chenhuakuii</name>
    <dbReference type="NCBI Taxonomy" id="2909339"/>
    <lineage>
        <taxon>Bacteria</taxon>
        <taxon>Pseudomonadati</taxon>
        <taxon>Bacteroidota</taxon>
        <taxon>Cytophagia</taxon>
        <taxon>Cytophagales</taxon>
        <taxon>Spirosomataceae</taxon>
        <taxon>Dyadobacter</taxon>
    </lineage>
</organism>
<gene>
    <name evidence="1" type="ORF">L0661_15430</name>
</gene>
<dbReference type="EMBL" id="JAKFFV010000008">
    <property type="protein sequence ID" value="MCF2499711.1"/>
    <property type="molecule type" value="Genomic_DNA"/>
</dbReference>
<reference evidence="1" key="1">
    <citation type="submission" date="2022-01" db="EMBL/GenBank/DDBJ databases">
        <title>Novel species in genus Dyadobacter.</title>
        <authorList>
            <person name="Ma C."/>
        </authorList>
    </citation>
    <scope>NUCLEOTIDE SEQUENCE</scope>
    <source>
        <strain evidence="1">CY357</strain>
    </source>
</reference>
<evidence type="ECO:0000313" key="1">
    <source>
        <dbReference type="EMBL" id="MCF2499711.1"/>
    </source>
</evidence>
<comment type="caution">
    <text evidence="1">The sequence shown here is derived from an EMBL/GenBank/DDBJ whole genome shotgun (WGS) entry which is preliminary data.</text>
</comment>
<dbReference type="RefSeq" id="WP_235178381.1">
    <property type="nucleotide sequence ID" value="NZ_JAKFFV010000008.1"/>
</dbReference>
<sequence length="80" mass="9121">MTNTIHTDNRTLPDHLTILKEFFQTDKASEIIASLNQNIESILFTEDLNSITPEMRVNITNQLRVATLLSKLEGCFKEIS</sequence>
<protein>
    <submittedName>
        <fullName evidence="1">Uncharacterized protein</fullName>
    </submittedName>
</protein>
<evidence type="ECO:0000313" key="2">
    <source>
        <dbReference type="Proteomes" id="UP001139411"/>
    </source>
</evidence>
<accession>A0A9X1QE76</accession>